<evidence type="ECO:0000313" key="4">
    <source>
        <dbReference type="Proteomes" id="UP001365542"/>
    </source>
</evidence>
<feature type="chain" id="PRO_5043653849" evidence="2">
    <location>
        <begin position="28"/>
        <end position="304"/>
    </location>
</feature>
<gene>
    <name evidence="3" type="ORF">TWF694_008822</name>
</gene>
<evidence type="ECO:0000256" key="2">
    <source>
        <dbReference type="SAM" id="SignalP"/>
    </source>
</evidence>
<name>A0AAV9XDU6_9PEZI</name>
<feature type="compositionally biased region" description="Low complexity" evidence="1">
    <location>
        <begin position="45"/>
        <end position="55"/>
    </location>
</feature>
<feature type="region of interest" description="Disordered" evidence="1">
    <location>
        <begin position="45"/>
        <end position="69"/>
    </location>
</feature>
<evidence type="ECO:0000256" key="1">
    <source>
        <dbReference type="SAM" id="MobiDB-lite"/>
    </source>
</evidence>
<keyword evidence="2" id="KW-0732">Signal</keyword>
<keyword evidence="4" id="KW-1185">Reference proteome</keyword>
<comment type="caution">
    <text evidence="3">The sequence shown here is derived from an EMBL/GenBank/DDBJ whole genome shotgun (WGS) entry which is preliminary data.</text>
</comment>
<accession>A0AAV9XDU6</accession>
<organism evidence="3 4">
    <name type="scientific">Orbilia ellipsospora</name>
    <dbReference type="NCBI Taxonomy" id="2528407"/>
    <lineage>
        <taxon>Eukaryota</taxon>
        <taxon>Fungi</taxon>
        <taxon>Dikarya</taxon>
        <taxon>Ascomycota</taxon>
        <taxon>Pezizomycotina</taxon>
        <taxon>Orbiliomycetes</taxon>
        <taxon>Orbiliales</taxon>
        <taxon>Orbiliaceae</taxon>
        <taxon>Orbilia</taxon>
    </lineage>
</organism>
<sequence>MVLTFIKNIAIFCIIHSLLLVSNRVVADSTTGDLSSPFTIPLATSTTSSASSSAEPPEETNPPLLKQDPLANVKILDPENEEEFADPDDEPETSIHWAGTLTSTILEILVPLTTDIVYTTTTMSYWPTKIPPEITVTRTIDGPTVTRTKTVVSTITKTITSHAPKIRRRDEHTVTVTQNISPDNPRYQSLDCFKLPPGKKGGGLITQDILEYAQLTFCGQILPLMNPDAGLAHDLWVDDRSGSRRQDIGISWGMPDLKPGAEDCKSSMQKIWNRCTTGEDKDSPKIAGGRLTMPNGVFYLLQAI</sequence>
<feature type="signal peptide" evidence="2">
    <location>
        <begin position="1"/>
        <end position="27"/>
    </location>
</feature>
<evidence type="ECO:0000313" key="3">
    <source>
        <dbReference type="EMBL" id="KAK6539989.1"/>
    </source>
</evidence>
<dbReference type="AlphaFoldDB" id="A0AAV9XDU6"/>
<dbReference type="EMBL" id="JAVHJO010000005">
    <property type="protein sequence ID" value="KAK6539989.1"/>
    <property type="molecule type" value="Genomic_DNA"/>
</dbReference>
<protein>
    <submittedName>
        <fullName evidence="3">Uncharacterized protein</fullName>
    </submittedName>
</protein>
<dbReference type="Proteomes" id="UP001365542">
    <property type="component" value="Unassembled WGS sequence"/>
</dbReference>
<proteinExistence type="predicted"/>
<reference evidence="3 4" key="1">
    <citation type="submission" date="2019-10" db="EMBL/GenBank/DDBJ databases">
        <authorList>
            <person name="Palmer J.M."/>
        </authorList>
    </citation>
    <scope>NUCLEOTIDE SEQUENCE [LARGE SCALE GENOMIC DNA]</scope>
    <source>
        <strain evidence="3 4">TWF694</strain>
    </source>
</reference>